<evidence type="ECO:0000259" key="1">
    <source>
        <dbReference type="Pfam" id="PF14213"/>
    </source>
</evidence>
<reference evidence="2 3" key="1">
    <citation type="journal article" date="2015" name="Nature">
        <title>rRNA introns, odd ribosomes, and small enigmatic genomes across a large radiation of phyla.</title>
        <authorList>
            <person name="Brown C.T."/>
            <person name="Hug L.A."/>
            <person name="Thomas B.C."/>
            <person name="Sharon I."/>
            <person name="Castelle C.J."/>
            <person name="Singh A."/>
            <person name="Wilkins M.J."/>
            <person name="Williams K.H."/>
            <person name="Banfield J.F."/>
        </authorList>
    </citation>
    <scope>NUCLEOTIDE SEQUENCE [LARGE SCALE GENOMIC DNA]</scope>
</reference>
<dbReference type="InterPro" id="IPR025474">
    <property type="entry name" value="DUF4325"/>
</dbReference>
<name>A0A0G1CE18_9BACT</name>
<dbReference type="EMBL" id="LCDD01000002">
    <property type="protein sequence ID" value="KKS47888.1"/>
    <property type="molecule type" value="Genomic_DNA"/>
</dbReference>
<feature type="domain" description="DUF4325" evidence="1">
    <location>
        <begin position="36"/>
        <end position="75"/>
    </location>
</feature>
<comment type="caution">
    <text evidence="2">The sequence shown here is derived from an EMBL/GenBank/DDBJ whole genome shotgun (WGS) entry which is preliminary data.</text>
</comment>
<proteinExistence type="predicted"/>
<evidence type="ECO:0000313" key="3">
    <source>
        <dbReference type="Proteomes" id="UP000034320"/>
    </source>
</evidence>
<dbReference type="AlphaFoldDB" id="A0A0G1CE18"/>
<organism evidence="2 3">
    <name type="scientific">Candidatus Gottesmanbacteria bacterium GW2011_GWA2_42_18</name>
    <dbReference type="NCBI Taxonomy" id="1618442"/>
    <lineage>
        <taxon>Bacteria</taxon>
        <taxon>Candidatus Gottesmaniibacteriota</taxon>
    </lineage>
</organism>
<accession>A0A0G1CE18</accession>
<sequence length="91" mass="10188">MTIKLSKFGEMLISRPAGREAYFSAKAYLLGKNPGMVEFDFDKIKVLTPSWIDEFIALLKNDFPKTKIKFLHSHNPTVISSLKIISASPSA</sequence>
<evidence type="ECO:0000313" key="2">
    <source>
        <dbReference type="EMBL" id="KKS47888.1"/>
    </source>
</evidence>
<dbReference type="Pfam" id="PF14213">
    <property type="entry name" value="DUF4325"/>
    <property type="match status" value="1"/>
</dbReference>
<gene>
    <name evidence="2" type="ORF">UV09_C0002G0066</name>
</gene>
<dbReference type="Proteomes" id="UP000034320">
    <property type="component" value="Unassembled WGS sequence"/>
</dbReference>
<protein>
    <recommendedName>
        <fullName evidence="1">DUF4325 domain-containing protein</fullName>
    </recommendedName>
</protein>